<evidence type="ECO:0000313" key="3">
    <source>
        <dbReference type="Proteomes" id="UP000238083"/>
    </source>
</evidence>
<comment type="caution">
    <text evidence="2">The sequence shown here is derived from an EMBL/GenBank/DDBJ whole genome shotgun (WGS) entry which is preliminary data.</text>
</comment>
<reference evidence="2 3" key="1">
    <citation type="submission" date="2018-03" db="EMBL/GenBank/DDBJ databases">
        <title>Genomic Encyclopedia of Archaeal and Bacterial Type Strains, Phase II (KMG-II): from individual species to whole genera.</title>
        <authorList>
            <person name="Goeker M."/>
        </authorList>
    </citation>
    <scope>NUCLEOTIDE SEQUENCE [LARGE SCALE GENOMIC DNA]</scope>
    <source>
        <strain evidence="2 3">DSM 19711</strain>
    </source>
</reference>
<feature type="region of interest" description="Disordered" evidence="1">
    <location>
        <begin position="1"/>
        <end position="25"/>
    </location>
</feature>
<proteinExistence type="predicted"/>
<keyword evidence="3" id="KW-1185">Reference proteome</keyword>
<dbReference type="RefSeq" id="WP_170127363.1">
    <property type="nucleotide sequence ID" value="NZ_PVZF01000010.1"/>
</dbReference>
<evidence type="ECO:0000313" key="2">
    <source>
        <dbReference type="EMBL" id="PRY12525.1"/>
    </source>
</evidence>
<name>A0A2T0R093_9ACTN</name>
<dbReference type="Proteomes" id="UP000238083">
    <property type="component" value="Unassembled WGS sequence"/>
</dbReference>
<dbReference type="EMBL" id="PVZF01000010">
    <property type="protein sequence ID" value="PRY12525.1"/>
    <property type="molecule type" value="Genomic_DNA"/>
</dbReference>
<evidence type="ECO:0000256" key="1">
    <source>
        <dbReference type="SAM" id="MobiDB-lite"/>
    </source>
</evidence>
<dbReference type="AlphaFoldDB" id="A0A2T0R093"/>
<gene>
    <name evidence="2" type="ORF">CLV37_11085</name>
</gene>
<accession>A0A2T0R093</accession>
<organism evidence="2 3">
    <name type="scientific">Kineococcus rhizosphaerae</name>
    <dbReference type="NCBI Taxonomy" id="559628"/>
    <lineage>
        <taxon>Bacteria</taxon>
        <taxon>Bacillati</taxon>
        <taxon>Actinomycetota</taxon>
        <taxon>Actinomycetes</taxon>
        <taxon>Kineosporiales</taxon>
        <taxon>Kineosporiaceae</taxon>
        <taxon>Kineococcus</taxon>
    </lineage>
</organism>
<sequence length="47" mass="4829">MSDERRDGAWTQGTRPALGAGSRRIRCAVPEEGAVTGGATERTGGIA</sequence>
<protein>
    <submittedName>
        <fullName evidence="2">Uncharacterized protein</fullName>
    </submittedName>
</protein>